<keyword evidence="7" id="KW-1185">Reference proteome</keyword>
<sequence length="716" mass="76625">MKADTADSQWPRWPPGTAGTTVAQVSLATSVDALLQVVFGPRSAFTLKSQEVHGNKDYLETGWESTIEEVRAALPNARTKPAQLKPPAYQDRFRMTSCSGTSMGIKFKTEELQRVTVCQPGKRYEVESCVATTATYGDRFRCLCSYKLVAQDKGISSLTIAFTLIFIKPVNFVIKKAIENGATSGITKNFEDTIQVLGTFVDVEGGKKPAASVTLPAAPQTPAGNAMGGWGPVFTHLQDSMASLVEPSLVWTMRGLGRAQNPSPATLRASGYIGIGLLYLLLSLLLACLASLERRCRATPGFAYQLCAWSLHAAGLPQSARQLATGCMLLVVGHTALLWTASKVRLLAQRYQAVRAARAAGANEPETPQRGIRFEGYAEALESASAALSGQEREAEAAQAAAEADPFKLKEFSKYLAPENWFGVAKPKQASKVPAEAGSAAGPSKAPALALPNEAHPAGPSGSTPETPVGEDASHQRGMLGSLSGYSNLLSPTFLGRTKDSMMSSLGLGSAARPEELAASTAVSEASAESPPKQGPSPQKPAPPTATLADKPAAPIPAEQIPAGPPGPLESDALQLGPVLEEIFENERMSAFLIWGHSWPGHFLPTDRVGHWSKRDGAPGGKESMAFANVAPALPEGWKWEDEDWHIDRSSAFEEAVDADGWSYAVDFPWLRLPPAPGSGRQRKMQHFVRRRRWLRRRVRPSAGLEGELSKLGVEA</sequence>
<feature type="region of interest" description="Disordered" evidence="3">
    <location>
        <begin position="433"/>
        <end position="480"/>
    </location>
</feature>
<dbReference type="InterPro" id="IPR006614">
    <property type="entry name" value="Peroxin/Ferlin"/>
</dbReference>
<feature type="domain" description="VASt" evidence="5">
    <location>
        <begin position="18"/>
        <end position="205"/>
    </location>
</feature>
<reference evidence="6 7" key="1">
    <citation type="journal article" date="2024" name="Nat. Commun.">
        <title>Phylogenomics reveals the evolutionary origins of lichenization in chlorophyte algae.</title>
        <authorList>
            <person name="Puginier C."/>
            <person name="Libourel C."/>
            <person name="Otte J."/>
            <person name="Skaloud P."/>
            <person name="Haon M."/>
            <person name="Grisel S."/>
            <person name="Petersen M."/>
            <person name="Berrin J.G."/>
            <person name="Delaux P.M."/>
            <person name="Dal Grande F."/>
            <person name="Keller J."/>
        </authorList>
    </citation>
    <scope>NUCLEOTIDE SEQUENCE [LARGE SCALE GENOMIC DNA]</scope>
    <source>
        <strain evidence="6 7">SAG 2523</strain>
    </source>
</reference>
<dbReference type="PANTHER" id="PTHR23250">
    <property type="entry name" value="DYSFERLIN-RELATED"/>
    <property type="match status" value="1"/>
</dbReference>
<proteinExistence type="predicted"/>
<evidence type="ECO:0000259" key="5">
    <source>
        <dbReference type="PROSITE" id="PS51778"/>
    </source>
</evidence>
<feature type="compositionally biased region" description="Low complexity" evidence="3">
    <location>
        <begin position="434"/>
        <end position="452"/>
    </location>
</feature>
<feature type="non-terminal residue" evidence="6">
    <location>
        <position position="716"/>
    </location>
</feature>
<dbReference type="GO" id="GO:0098588">
    <property type="term" value="C:bounding membrane of organelle"/>
    <property type="evidence" value="ECO:0007669"/>
    <property type="project" value="UniProtKB-ARBA"/>
</dbReference>
<evidence type="ECO:0000313" key="7">
    <source>
        <dbReference type="Proteomes" id="UP001485043"/>
    </source>
</evidence>
<dbReference type="InterPro" id="IPR051513">
    <property type="entry name" value="Tectonin_beta-prop"/>
</dbReference>
<dbReference type="PANTHER" id="PTHR23250:SF1">
    <property type="entry name" value="TECTONIN BETA-PROPELLER REPEAT-CONTAINING PROTEIN 1"/>
    <property type="match status" value="1"/>
</dbReference>
<gene>
    <name evidence="6" type="ORF">WJX84_002649</name>
</gene>
<dbReference type="PROSITE" id="PS51778">
    <property type="entry name" value="VAST"/>
    <property type="match status" value="1"/>
</dbReference>
<dbReference type="SMART" id="SM00694">
    <property type="entry name" value="DysFC"/>
    <property type="match status" value="1"/>
</dbReference>
<accession>A0AAW1SUM1</accession>
<feature type="transmembrane region" description="Helical" evidence="4">
    <location>
        <begin position="269"/>
        <end position="289"/>
    </location>
</feature>
<evidence type="ECO:0000313" key="6">
    <source>
        <dbReference type="EMBL" id="KAK9856447.1"/>
    </source>
</evidence>
<dbReference type="Pfam" id="PF16016">
    <property type="entry name" value="VASt"/>
    <property type="match status" value="1"/>
</dbReference>
<keyword evidence="2 4" id="KW-0472">Membrane</keyword>
<evidence type="ECO:0000256" key="1">
    <source>
        <dbReference type="ARBA" id="ARBA00004370"/>
    </source>
</evidence>
<evidence type="ECO:0000256" key="2">
    <source>
        <dbReference type="ARBA" id="ARBA00023136"/>
    </source>
</evidence>
<organism evidence="6 7">
    <name type="scientific">Apatococcus fuscideae</name>
    <dbReference type="NCBI Taxonomy" id="2026836"/>
    <lineage>
        <taxon>Eukaryota</taxon>
        <taxon>Viridiplantae</taxon>
        <taxon>Chlorophyta</taxon>
        <taxon>core chlorophytes</taxon>
        <taxon>Trebouxiophyceae</taxon>
        <taxon>Chlorellales</taxon>
        <taxon>Chlorellaceae</taxon>
        <taxon>Apatococcus</taxon>
    </lineage>
</organism>
<keyword evidence="4" id="KW-0812">Transmembrane</keyword>
<dbReference type="Pfam" id="PF06398">
    <property type="entry name" value="Pex24p"/>
    <property type="match status" value="1"/>
</dbReference>
<dbReference type="InterPro" id="IPR010482">
    <property type="entry name" value="TECPR1-like_DysF"/>
</dbReference>
<keyword evidence="4" id="KW-1133">Transmembrane helix</keyword>
<feature type="compositionally biased region" description="Pro residues" evidence="3">
    <location>
        <begin position="533"/>
        <end position="544"/>
    </location>
</feature>
<dbReference type="Proteomes" id="UP001485043">
    <property type="component" value="Unassembled WGS sequence"/>
</dbReference>
<name>A0AAW1SUM1_9CHLO</name>
<dbReference type="AlphaFoldDB" id="A0AAW1SUM1"/>
<feature type="compositionally biased region" description="Low complexity" evidence="3">
    <location>
        <begin position="517"/>
        <end position="532"/>
    </location>
</feature>
<dbReference type="EMBL" id="JALJOV010001013">
    <property type="protein sequence ID" value="KAK9856447.1"/>
    <property type="molecule type" value="Genomic_DNA"/>
</dbReference>
<comment type="caution">
    <text evidence="6">The sequence shown here is derived from an EMBL/GenBank/DDBJ whole genome shotgun (WGS) entry which is preliminary data.</text>
</comment>
<dbReference type="InterPro" id="IPR031968">
    <property type="entry name" value="VASt"/>
</dbReference>
<comment type="subcellular location">
    <subcellularLocation>
        <location evidence="1">Membrane</location>
    </subcellularLocation>
</comment>
<protein>
    <recommendedName>
        <fullName evidence="5">VASt domain-containing protein</fullName>
    </recommendedName>
</protein>
<feature type="region of interest" description="Disordered" evidence="3">
    <location>
        <begin position="516"/>
        <end position="551"/>
    </location>
</feature>
<dbReference type="GO" id="GO:0005737">
    <property type="term" value="C:cytoplasm"/>
    <property type="evidence" value="ECO:0007669"/>
    <property type="project" value="UniProtKB-ARBA"/>
</dbReference>
<evidence type="ECO:0000256" key="3">
    <source>
        <dbReference type="SAM" id="MobiDB-lite"/>
    </source>
</evidence>
<evidence type="ECO:0000256" key="4">
    <source>
        <dbReference type="SAM" id="Phobius"/>
    </source>
</evidence>